<dbReference type="Proteomes" id="UP000259721">
    <property type="component" value="Segment"/>
</dbReference>
<dbReference type="SUPFAM" id="SSF56672">
    <property type="entry name" value="DNA/RNA polymerases"/>
    <property type="match status" value="1"/>
</dbReference>
<dbReference type="EMBL" id="KU885988">
    <property type="protein sequence ID" value="ANJ20673.1"/>
    <property type="molecule type" value="Genomic_DNA"/>
</dbReference>
<dbReference type="GO" id="GO:0006351">
    <property type="term" value="P:DNA-templated transcription"/>
    <property type="evidence" value="ECO:0007669"/>
    <property type="project" value="InterPro"/>
</dbReference>
<accession>A0A191VY86</accession>
<reference evidence="1 2" key="1">
    <citation type="journal article" date="2016" name="Curr. Microbiol.">
        <title>Characterization and Complete Genome Sequences of Three N4-Like Roseobacter Phages Isolated from the South China Sea.</title>
        <authorList>
            <person name="Li B."/>
            <person name="Zhang S."/>
            <person name="Long L."/>
            <person name="Huang S."/>
        </authorList>
    </citation>
    <scope>NUCLEOTIDE SEQUENCE [LARGE SCALE GENOMIC DNA]</scope>
</reference>
<organism evidence="1 2">
    <name type="scientific">Dinoroseobacter phage DS-1410Ws-06</name>
    <dbReference type="NCBI Taxonomy" id="1815983"/>
    <lineage>
        <taxon>Viruses</taxon>
        <taxon>Duplodnaviria</taxon>
        <taxon>Heunggongvirae</taxon>
        <taxon>Uroviricota</taxon>
        <taxon>Caudoviricetes</taxon>
        <taxon>Schitoviridae</taxon>
        <taxon>Rhodovirinae</taxon>
        <taxon>Sanyabayvirus</taxon>
        <taxon>Sanyabayvirus DS1410Ws06</taxon>
    </lineage>
</organism>
<sequence>MLKVQEFRELSGTEYVMADIACKHDKAYEKKGWDERLAHFEEIDLSDPKTFKEASNPVGLRAAALAYENGQDGKEVGYLISLDAASSGLQLLSLMVSCPMSWKLCGGDENILDAYTHIYGAMGVEGKIDRKDVKQTIMTALYGSTAMPKAIFKDDVETFYETMEKMAPGAWDLNLGIQELWDEVDGTTYDWVLPDNFYACIETEDKIVIPFMFLDKEYQVIQAVNERPRFHKGLGPNLVHSVDGMIVREMYRRCQFDPKTIERVTDLLTIGAKGTDGKSAEIVQTLWKHYEESGFLSVRILDYLHHDTIGLVDGTTVAELINTLPLRPFQLVCVHDCFRCHPNYGNDLRRQYNHILADLNDSTILPFIASQVADQQISARKVGIIPRDVILNGNYTLS</sequence>
<dbReference type="InterPro" id="IPR043502">
    <property type="entry name" value="DNA/RNA_pol_sf"/>
</dbReference>
<dbReference type="GO" id="GO:0003899">
    <property type="term" value="F:DNA-directed RNA polymerase activity"/>
    <property type="evidence" value="ECO:0007669"/>
    <property type="project" value="InterPro"/>
</dbReference>
<gene>
    <name evidence="1" type="ORF">DSp06_gp16</name>
</gene>
<name>A0A191VY86_9CAUD</name>
<dbReference type="GO" id="GO:0003677">
    <property type="term" value="F:DNA binding"/>
    <property type="evidence" value="ECO:0007669"/>
    <property type="project" value="InterPro"/>
</dbReference>
<protein>
    <submittedName>
        <fullName evidence="1">RNAP2 protein</fullName>
    </submittedName>
</protein>
<dbReference type="PROSITE" id="PS00489">
    <property type="entry name" value="RNA_POL_PHAGE_2"/>
    <property type="match status" value="1"/>
</dbReference>
<evidence type="ECO:0000313" key="1">
    <source>
        <dbReference type="EMBL" id="ANJ20673.1"/>
    </source>
</evidence>
<keyword evidence="2" id="KW-1185">Reference proteome</keyword>
<dbReference type="InterPro" id="IPR002092">
    <property type="entry name" value="DNA-dir_Rpol_phage-type"/>
</dbReference>
<proteinExistence type="predicted"/>
<evidence type="ECO:0000313" key="2">
    <source>
        <dbReference type="Proteomes" id="UP000259721"/>
    </source>
</evidence>